<reference evidence="8 9" key="1">
    <citation type="submission" date="2018-12" db="EMBL/GenBank/DDBJ databases">
        <authorList>
            <consortium name="Pathogen Informatics"/>
        </authorList>
    </citation>
    <scope>NUCLEOTIDE SEQUENCE [LARGE SCALE GENOMIC DNA]</scope>
    <source>
        <strain evidence="8 9">NCTC11636</strain>
    </source>
</reference>
<dbReference type="PANTHER" id="PTHR37958">
    <property type="entry name" value="SODIUM-POTASSIUM/PROTON ANTIPORTER CHAA"/>
    <property type="match status" value="1"/>
</dbReference>
<dbReference type="GO" id="GO:0015385">
    <property type="term" value="F:sodium:proton antiporter activity"/>
    <property type="evidence" value="ECO:0007669"/>
    <property type="project" value="TreeGrafter"/>
</dbReference>
<feature type="transmembrane region" description="Helical" evidence="6">
    <location>
        <begin position="242"/>
        <end position="259"/>
    </location>
</feature>
<dbReference type="GO" id="GO:0015386">
    <property type="term" value="F:potassium:proton antiporter activity"/>
    <property type="evidence" value="ECO:0007669"/>
    <property type="project" value="TreeGrafter"/>
</dbReference>
<feature type="region of interest" description="Disordered" evidence="5">
    <location>
        <begin position="208"/>
        <end position="231"/>
    </location>
</feature>
<evidence type="ECO:0000256" key="2">
    <source>
        <dbReference type="ARBA" id="ARBA00022692"/>
    </source>
</evidence>
<feature type="transmembrane region" description="Helical" evidence="6">
    <location>
        <begin position="369"/>
        <end position="387"/>
    </location>
</feature>
<dbReference type="RefSeq" id="WP_126381590.1">
    <property type="nucleotide sequence ID" value="NZ_LR134350.1"/>
</dbReference>
<feature type="transmembrane region" description="Helical" evidence="6">
    <location>
        <begin position="117"/>
        <end position="138"/>
    </location>
</feature>
<feature type="transmembrane region" description="Helical" evidence="6">
    <location>
        <begin position="150"/>
        <end position="169"/>
    </location>
</feature>
<feature type="domain" description="Sodium/calcium exchanger membrane region" evidence="7">
    <location>
        <begin position="247"/>
        <end position="383"/>
    </location>
</feature>
<dbReference type="Proteomes" id="UP000266895">
    <property type="component" value="Chromosome"/>
</dbReference>
<sequence length="388" mass="39910">MPARSCLRTVLTTVLTPTAALRVALGWGSFLVVLLARPVLGAGLPALALVTALTTIVAVVIACAFGVVIQAERLAQRLGDPYGTLVLTLSVVVIEVILICAVLLGPGEHTTVARDSVMATTMIVLNLLVGAALVVGGLRHGDLRANPTGVSAYLALLVVLTAVAFVLPGTIGVDGSYSSDQAVPVIVLVVVLYGFFLHRQTGAQSPDFQEVTGVEPGSDAGTVDRETRQGAGTPRHEHLAEVIARAVVLLVTVTPVLLLSHDMAVLLDDGLGRLGAPVALSGVLIATVVLLPEGIATVRAAWRGQAQRVANLAYGALVSCVGLTLPAVLAIGELSGQRVVLAETPTNLVLVGVSLLLTHVTVSARRLTAVHGSAHLAVFVLYGLSVFA</sequence>
<evidence type="ECO:0000313" key="8">
    <source>
        <dbReference type="EMBL" id="VEG26192.1"/>
    </source>
</evidence>
<dbReference type="PANTHER" id="PTHR37958:SF1">
    <property type="entry name" value="SODIUM-POTASSIUM_PROTON ANTIPORTER CHAA"/>
    <property type="match status" value="1"/>
</dbReference>
<dbReference type="OrthoDB" id="3531445at2"/>
<feature type="domain" description="Sodium/calcium exchanger membrane region" evidence="7">
    <location>
        <begin position="52"/>
        <end position="200"/>
    </location>
</feature>
<dbReference type="InterPro" id="IPR004837">
    <property type="entry name" value="NaCa_Exmemb"/>
</dbReference>
<feature type="transmembrane region" description="Helical" evidence="6">
    <location>
        <begin position="344"/>
        <end position="362"/>
    </location>
</feature>
<dbReference type="KEGG" id="ahw:NCTC11636_00396"/>
<protein>
    <submittedName>
        <fullName evidence="8">Calcium/proton antiporter</fullName>
    </submittedName>
</protein>
<accession>A0A448HDU4</accession>
<feature type="transmembrane region" description="Helical" evidence="6">
    <location>
        <begin position="181"/>
        <end position="198"/>
    </location>
</feature>
<name>A0A448HDU4_9ACTO</name>
<dbReference type="AlphaFoldDB" id="A0A448HDU4"/>
<evidence type="ECO:0000256" key="4">
    <source>
        <dbReference type="ARBA" id="ARBA00023136"/>
    </source>
</evidence>
<dbReference type="InterPro" id="IPR052946">
    <property type="entry name" value="Alkaline_pH_Ca-Antiporter"/>
</dbReference>
<feature type="transmembrane region" description="Helical" evidence="6">
    <location>
        <begin position="271"/>
        <end position="291"/>
    </location>
</feature>
<dbReference type="Pfam" id="PF01699">
    <property type="entry name" value="Na_Ca_ex"/>
    <property type="match status" value="2"/>
</dbReference>
<dbReference type="EMBL" id="LR134350">
    <property type="protein sequence ID" value="VEG26192.1"/>
    <property type="molecule type" value="Genomic_DNA"/>
</dbReference>
<evidence type="ECO:0000313" key="9">
    <source>
        <dbReference type="Proteomes" id="UP000266895"/>
    </source>
</evidence>
<evidence type="ECO:0000256" key="6">
    <source>
        <dbReference type="SAM" id="Phobius"/>
    </source>
</evidence>
<comment type="subcellular location">
    <subcellularLocation>
        <location evidence="1">Membrane</location>
        <topology evidence="1">Multi-pass membrane protein</topology>
    </subcellularLocation>
</comment>
<proteinExistence type="predicted"/>
<evidence type="ECO:0000256" key="1">
    <source>
        <dbReference type="ARBA" id="ARBA00004141"/>
    </source>
</evidence>
<feature type="transmembrane region" description="Helical" evidence="6">
    <location>
        <begin position="81"/>
        <end position="105"/>
    </location>
</feature>
<feature type="compositionally biased region" description="Basic and acidic residues" evidence="5">
    <location>
        <begin position="222"/>
        <end position="231"/>
    </location>
</feature>
<evidence type="ECO:0000256" key="3">
    <source>
        <dbReference type="ARBA" id="ARBA00022989"/>
    </source>
</evidence>
<gene>
    <name evidence="8" type="primary">chaA</name>
    <name evidence="8" type="ORF">NCTC11636_00396</name>
</gene>
<dbReference type="GO" id="GO:0005886">
    <property type="term" value="C:plasma membrane"/>
    <property type="evidence" value="ECO:0007669"/>
    <property type="project" value="TreeGrafter"/>
</dbReference>
<feature type="transmembrane region" description="Helical" evidence="6">
    <location>
        <begin position="42"/>
        <end position="69"/>
    </location>
</feature>
<keyword evidence="3 6" id="KW-1133">Transmembrane helix</keyword>
<feature type="transmembrane region" description="Helical" evidence="6">
    <location>
        <begin position="312"/>
        <end position="332"/>
    </location>
</feature>
<keyword evidence="2 6" id="KW-0812">Transmembrane</keyword>
<keyword evidence="4 6" id="KW-0472">Membrane</keyword>
<evidence type="ECO:0000259" key="7">
    <source>
        <dbReference type="Pfam" id="PF01699"/>
    </source>
</evidence>
<keyword evidence="9" id="KW-1185">Reference proteome</keyword>
<evidence type="ECO:0000256" key="5">
    <source>
        <dbReference type="SAM" id="MobiDB-lite"/>
    </source>
</evidence>
<organism evidence="8 9">
    <name type="scientific">Actinomyces howellii</name>
    <dbReference type="NCBI Taxonomy" id="52771"/>
    <lineage>
        <taxon>Bacteria</taxon>
        <taxon>Bacillati</taxon>
        <taxon>Actinomycetota</taxon>
        <taxon>Actinomycetes</taxon>
        <taxon>Actinomycetales</taxon>
        <taxon>Actinomycetaceae</taxon>
        <taxon>Actinomyces</taxon>
    </lineage>
</organism>